<dbReference type="InterPro" id="IPR016024">
    <property type="entry name" value="ARM-type_fold"/>
</dbReference>
<feature type="region of interest" description="Disordered" evidence="7">
    <location>
        <begin position="1"/>
        <end position="74"/>
    </location>
</feature>
<sequence>MASSEDTDSTTASEPIAPRPPTPPRETSRELEVSLKSVLDRNGQSDPCSSLQTPPNANTPVSGATNSNLKSRRKRVEWSAHTEYKEHAEFRQIERLIKSSPISALSSRPIKGILKPSPSPNPLSSSFGSDFDGSTGQLNIIEMLDSTIKQLAGSDRDSKLDAYMMLSRALKVSNNLPDRVALQDKMSLFMQFIQRDVTSKTENRNLDTSLINHALTLLATFLHFPAIASTLTSDFGIFILDHSIRAFEDASTPKDVLRHLMQVVAFQNFSAKVMTSDRVGRLVNALYQIENHVTGKSIVMSRIHIYKRLVKQSRSHMVTHLNWLENMFTDMLSTVKDIRSQAISLATEAGFALRSEKQLLRKAIEIFQTTDEDKTYIEFYIHHLQEMLKDKQTSASVPQIWSAVILFMRCPLERWQYYGPWLTLVQSAFNMTDGSTKQEANYAWNRYVCLTLHDSKPSPKVLGTLCQPLISQLRRKVNPKHIEEAMKLRRVVIGGICSLYYYAFAPLNENYAPDIVWDVAVQPIMAQLISLDGKPEIPVDCLMQAGRMLTGLLDVATPRVWRQDRIQEIPPVKTDELPAIDAKWIRRNCDKILQAVGPILEKRFVDLANKDSMTFRLWQALVGSVAAASAKDIKVSEDTAKFFAYTFGLLSKIWTAGSTGNDSLHPAFLPSIQNFINVLVDGLGLLPFTEKRLSMTVINTFEPTATPSHHSDRPDKSNGLVRTPLQHLFAMLCSIPTGGANDDMLADFFLSVFDQFFNGKTPKGRVELAHELLRLLPRDAPSSYGPWILAAQNLRLTLESDSHGPVPSSVDSNKILGPKYRDITSLLERGLTDHPNLPTKQWFLLFERLSEHVARESGDAGRALVIVEPLAKVLLDVYSNSADKIISTTLRATKSLFEIAKIPRDRATLEIARRRLWGIPLTISKGGSSDPFDHLYKLGNQVMELLYNKFSNFDSSDETAAIIEAVQEFVVRCFPQSGVKSLSRLQQGLCLWIQDEQSHLQPGDKSVIFKTVSLTWDRISTELVGRGQLDRSEFDEIEPLLTAAFQSKHLGIVGMAVQTWNALVKDEDDPGCSDSLKSVVSNLDSKVELLAGGAEQSSGEFGAQASSFIRPQGDVSFVVLSSTSSHQEAQQPPPSSVASDSTTTSKRPNRKRRLEATPEATRGKSAKRTATPRLRHDDSQIQFAPIVSSPPPAEEESQHLTERQKEIRERQRENAALYSDQPDTSPIRLLESSRKPSKEPGSKGGEQGGDVTPRRATSYEDAITSSPTPRRGQFLQIDNDPPSSPPVPRPYPLLSEIKSRSKDKGSMENWEFSSPPGTPVTSHQQPPEDSETPIVPTTENAKAAKTKKTRKSRRSRSAKKRSKDVVPSSVASTEEEALDTDMPDANVAPAEKIEEALPTMEEAPTTPKKGRREPMVKAEESPKSVDDEFVDARSSPAAPSSPIEVPDAGNDSMDTSFALSELDDSCMLKLVVELESRRGNPDNDKINESPSKKQQDKKKDTYMKVQGEDSSASASPPPSQKSKKGLKRDISPVVPSTPVGTTEVVAETEARRKRKRSGSKHNGGHEKKRRTESEEIVEPKETPIKAKEQDISPERSLRRSTRKSTSVPGVETRGSARRKHHQQQEEDVEGPRTRASNRKRKQQGGDTDDEVMSQLVTESNAASQEQEQEEEPDDMEPAEPEDATAADEAESEPRAEEADEEEEEKEEEGKDEGKPATLMDMLQTGLKQLRNASLSRDEVYKMEDMLMDMKRELFAAEKRGRRG</sequence>
<protein>
    <submittedName>
        <fullName evidence="9">Telomere length regulator rif1-like protein</fullName>
    </submittedName>
</protein>
<feature type="compositionally biased region" description="Polar residues" evidence="7">
    <location>
        <begin position="1121"/>
        <end position="1146"/>
    </location>
</feature>
<dbReference type="Pfam" id="PF12231">
    <property type="entry name" value="Rif1_N"/>
    <property type="match status" value="1"/>
</dbReference>
<feature type="domain" description="Telomere-associated protein Rif1 N-terminal" evidence="8">
    <location>
        <begin position="151"/>
        <end position="521"/>
    </location>
</feature>
<feature type="compositionally biased region" description="Acidic residues" evidence="7">
    <location>
        <begin position="1666"/>
        <end position="1690"/>
    </location>
</feature>
<evidence type="ECO:0000256" key="3">
    <source>
        <dbReference type="ARBA" id="ARBA00022454"/>
    </source>
</evidence>
<evidence type="ECO:0000256" key="2">
    <source>
        <dbReference type="ARBA" id="ARBA00004574"/>
    </source>
</evidence>
<dbReference type="EMBL" id="JAVFKD010000012">
    <property type="protein sequence ID" value="KAK5992914.1"/>
    <property type="molecule type" value="Genomic_DNA"/>
</dbReference>
<feature type="compositionally biased region" description="Basic residues" evidence="7">
    <location>
        <begin position="1344"/>
        <end position="1362"/>
    </location>
</feature>
<feature type="compositionally biased region" description="Basic and acidic residues" evidence="7">
    <location>
        <begin position="1473"/>
        <end position="1502"/>
    </location>
</feature>
<feature type="region of interest" description="Disordered" evidence="7">
    <location>
        <begin position="1473"/>
        <end position="1719"/>
    </location>
</feature>
<evidence type="ECO:0000313" key="9">
    <source>
        <dbReference type="EMBL" id="KAK5992914.1"/>
    </source>
</evidence>
<comment type="caution">
    <text evidence="9">The sequence shown here is derived from an EMBL/GenBank/DDBJ whole genome shotgun (WGS) entry which is preliminary data.</text>
</comment>
<organism evidence="9 10">
    <name type="scientific">Cladobotryum mycophilum</name>
    <dbReference type="NCBI Taxonomy" id="491253"/>
    <lineage>
        <taxon>Eukaryota</taxon>
        <taxon>Fungi</taxon>
        <taxon>Dikarya</taxon>
        <taxon>Ascomycota</taxon>
        <taxon>Pezizomycotina</taxon>
        <taxon>Sordariomycetes</taxon>
        <taxon>Hypocreomycetidae</taxon>
        <taxon>Hypocreales</taxon>
        <taxon>Hypocreaceae</taxon>
        <taxon>Cladobotryum</taxon>
    </lineage>
</organism>
<feature type="compositionally biased region" description="Pro residues" evidence="7">
    <location>
        <begin position="1282"/>
        <end position="1291"/>
    </location>
</feature>
<feature type="compositionally biased region" description="Polar residues" evidence="7">
    <location>
        <begin position="42"/>
        <end position="69"/>
    </location>
</feature>
<gene>
    <name evidence="9" type="ORF">PT974_06339</name>
</gene>
<feature type="region of interest" description="Disordered" evidence="7">
    <location>
        <begin position="109"/>
        <end position="128"/>
    </location>
</feature>
<feature type="compositionally biased region" description="Basic and acidic residues" evidence="7">
    <location>
        <begin position="1297"/>
        <end position="1306"/>
    </location>
</feature>
<feature type="compositionally biased region" description="Basic and acidic residues" evidence="7">
    <location>
        <begin position="1412"/>
        <end position="1426"/>
    </location>
</feature>
<evidence type="ECO:0000256" key="6">
    <source>
        <dbReference type="ARBA" id="ARBA00023306"/>
    </source>
</evidence>
<feature type="compositionally biased region" description="Low complexity" evidence="7">
    <location>
        <begin position="1432"/>
        <end position="1442"/>
    </location>
</feature>
<evidence type="ECO:0000313" key="10">
    <source>
        <dbReference type="Proteomes" id="UP001338125"/>
    </source>
</evidence>
<evidence type="ECO:0000256" key="1">
    <source>
        <dbReference type="ARBA" id="ARBA00004123"/>
    </source>
</evidence>
<name>A0ABR0SLK1_9HYPO</name>
<keyword evidence="6" id="KW-0131">Cell cycle</keyword>
<feature type="region of interest" description="Disordered" evidence="7">
    <location>
        <begin position="1121"/>
        <end position="1457"/>
    </location>
</feature>
<keyword evidence="10" id="KW-1185">Reference proteome</keyword>
<feature type="compositionally biased region" description="Basic and acidic residues" evidence="7">
    <location>
        <begin position="1563"/>
        <end position="1597"/>
    </location>
</feature>
<feature type="compositionally biased region" description="Acidic residues" evidence="7">
    <location>
        <begin position="1697"/>
        <end position="1706"/>
    </location>
</feature>
<proteinExistence type="predicted"/>
<dbReference type="InterPro" id="IPR022031">
    <property type="entry name" value="Rif1_N"/>
</dbReference>
<feature type="compositionally biased region" description="Basic and acidic residues" evidence="7">
    <location>
        <begin position="1196"/>
        <end position="1213"/>
    </location>
</feature>
<keyword evidence="4" id="KW-0779">Telomere</keyword>
<reference evidence="9 10" key="1">
    <citation type="submission" date="2024-01" db="EMBL/GenBank/DDBJ databases">
        <title>Complete genome of Cladobotryum mycophilum ATHUM6906.</title>
        <authorList>
            <person name="Christinaki A.C."/>
            <person name="Myridakis A.I."/>
            <person name="Kouvelis V.N."/>
        </authorList>
    </citation>
    <scope>NUCLEOTIDE SEQUENCE [LARGE SCALE GENOMIC DNA]</scope>
    <source>
        <strain evidence="9 10">ATHUM6906</strain>
    </source>
</reference>
<dbReference type="PANTHER" id="PTHR22928">
    <property type="entry name" value="TELOMERE-ASSOCIATED PROTEIN RIF1"/>
    <property type="match status" value="1"/>
</dbReference>
<evidence type="ECO:0000256" key="5">
    <source>
        <dbReference type="ARBA" id="ARBA00023242"/>
    </source>
</evidence>
<evidence type="ECO:0000256" key="4">
    <source>
        <dbReference type="ARBA" id="ARBA00022895"/>
    </source>
</evidence>
<keyword evidence="3" id="KW-0158">Chromosome</keyword>
<evidence type="ECO:0000259" key="8">
    <source>
        <dbReference type="Pfam" id="PF12231"/>
    </source>
</evidence>
<keyword evidence="5" id="KW-0539">Nucleus</keyword>
<evidence type="ECO:0000256" key="7">
    <source>
        <dbReference type="SAM" id="MobiDB-lite"/>
    </source>
</evidence>
<feature type="compositionally biased region" description="Acidic residues" evidence="7">
    <location>
        <begin position="1373"/>
        <end position="1382"/>
    </location>
</feature>
<feature type="compositionally biased region" description="Basic and acidic residues" evidence="7">
    <location>
        <begin position="1231"/>
        <end position="1241"/>
    </location>
</feature>
<comment type="subcellular location">
    <subcellularLocation>
        <location evidence="2">Chromosome</location>
        <location evidence="2">Telomere</location>
    </subcellularLocation>
    <subcellularLocation>
        <location evidence="1">Nucleus</location>
    </subcellularLocation>
</comment>
<dbReference type="Proteomes" id="UP001338125">
    <property type="component" value="Unassembled WGS sequence"/>
</dbReference>
<accession>A0ABR0SLK1</accession>
<dbReference type="SUPFAM" id="SSF48371">
    <property type="entry name" value="ARM repeat"/>
    <property type="match status" value="1"/>
</dbReference>
<dbReference type="PANTHER" id="PTHR22928:SF3">
    <property type="entry name" value="TELOMERE-ASSOCIATED PROTEIN RIF1"/>
    <property type="match status" value="1"/>
</dbReference>